<dbReference type="AlphaFoldDB" id="A0A1I0TC15"/>
<name>A0A1I0TC15_9SPHI</name>
<evidence type="ECO:0000313" key="3">
    <source>
        <dbReference type="EMBL" id="SFA49291.1"/>
    </source>
</evidence>
<proteinExistence type="predicted"/>
<protein>
    <submittedName>
        <fullName evidence="3">Acetyltransferase (GNAT) family protein</fullName>
    </submittedName>
</protein>
<feature type="domain" description="N-acetyltransferase" evidence="2">
    <location>
        <begin position="1"/>
        <end position="146"/>
    </location>
</feature>
<dbReference type="PANTHER" id="PTHR13947:SF37">
    <property type="entry name" value="LD18367P"/>
    <property type="match status" value="1"/>
</dbReference>
<gene>
    <name evidence="3" type="ORF">SAMN04488511_10838</name>
</gene>
<dbReference type="InterPro" id="IPR050769">
    <property type="entry name" value="NAT_camello-type"/>
</dbReference>
<keyword evidence="1 3" id="KW-0808">Transferase</keyword>
<dbReference type="Pfam" id="PF00583">
    <property type="entry name" value="Acetyltransf_1"/>
    <property type="match status" value="1"/>
</dbReference>
<dbReference type="OrthoDB" id="9803233at2"/>
<dbReference type="STRING" id="332999.SAMN04488511_10838"/>
<evidence type="ECO:0000259" key="2">
    <source>
        <dbReference type="PROSITE" id="PS51186"/>
    </source>
</evidence>
<sequence length="149" mass="17119">MVRIDSEHVDFRMLAALLDLDLVIRDDDDHAFYAQFNQIESIKELVIAYRRRLPVCGVIKSFTAIAAEVKRMFVRPDYKKQSLAAKALSELENWAIELGFSLCVLETGKKQPEAIALYQKAGYRITDNYEQYIGIDNSVYMNKPLIVKP</sequence>
<dbReference type="CDD" id="cd04301">
    <property type="entry name" value="NAT_SF"/>
    <property type="match status" value="1"/>
</dbReference>
<reference evidence="4" key="1">
    <citation type="submission" date="2016-10" db="EMBL/GenBank/DDBJ databases">
        <authorList>
            <person name="Varghese N."/>
            <person name="Submissions S."/>
        </authorList>
    </citation>
    <scope>NUCLEOTIDE SEQUENCE [LARGE SCALE GENOMIC DNA]</scope>
    <source>
        <strain evidence="4">DSM 18130</strain>
    </source>
</reference>
<keyword evidence="4" id="KW-1185">Reference proteome</keyword>
<dbReference type="PROSITE" id="PS51186">
    <property type="entry name" value="GNAT"/>
    <property type="match status" value="1"/>
</dbReference>
<dbReference type="Gene3D" id="3.40.630.30">
    <property type="match status" value="1"/>
</dbReference>
<dbReference type="PANTHER" id="PTHR13947">
    <property type="entry name" value="GNAT FAMILY N-ACETYLTRANSFERASE"/>
    <property type="match status" value="1"/>
</dbReference>
<accession>A0A1I0TC15</accession>
<evidence type="ECO:0000256" key="1">
    <source>
        <dbReference type="ARBA" id="ARBA00022679"/>
    </source>
</evidence>
<dbReference type="InterPro" id="IPR016181">
    <property type="entry name" value="Acyl_CoA_acyltransferase"/>
</dbReference>
<dbReference type="SUPFAM" id="SSF55729">
    <property type="entry name" value="Acyl-CoA N-acyltransferases (Nat)"/>
    <property type="match status" value="1"/>
</dbReference>
<dbReference type="InterPro" id="IPR000182">
    <property type="entry name" value="GNAT_dom"/>
</dbReference>
<dbReference type="GO" id="GO:0008080">
    <property type="term" value="F:N-acetyltransferase activity"/>
    <property type="evidence" value="ECO:0007669"/>
    <property type="project" value="InterPro"/>
</dbReference>
<evidence type="ECO:0000313" key="4">
    <source>
        <dbReference type="Proteomes" id="UP000198836"/>
    </source>
</evidence>
<dbReference type="Proteomes" id="UP000198836">
    <property type="component" value="Unassembled WGS sequence"/>
</dbReference>
<dbReference type="EMBL" id="FOJM01000008">
    <property type="protein sequence ID" value="SFA49291.1"/>
    <property type="molecule type" value="Genomic_DNA"/>
</dbReference>
<organism evidence="3 4">
    <name type="scientific">Pedobacter suwonensis</name>
    <dbReference type="NCBI Taxonomy" id="332999"/>
    <lineage>
        <taxon>Bacteria</taxon>
        <taxon>Pseudomonadati</taxon>
        <taxon>Bacteroidota</taxon>
        <taxon>Sphingobacteriia</taxon>
        <taxon>Sphingobacteriales</taxon>
        <taxon>Sphingobacteriaceae</taxon>
        <taxon>Pedobacter</taxon>
    </lineage>
</organism>